<dbReference type="Proteomes" id="UP000473531">
    <property type="component" value="Unassembled WGS sequence"/>
</dbReference>
<organism evidence="3 4">
    <name type="scientific">Allopontixanthobacter confluentis</name>
    <dbReference type="NCBI Taxonomy" id="1849021"/>
    <lineage>
        <taxon>Bacteria</taxon>
        <taxon>Pseudomonadati</taxon>
        <taxon>Pseudomonadota</taxon>
        <taxon>Alphaproteobacteria</taxon>
        <taxon>Sphingomonadales</taxon>
        <taxon>Erythrobacteraceae</taxon>
        <taxon>Allopontixanthobacter</taxon>
    </lineage>
</organism>
<accession>A0A6L7GHD2</accession>
<dbReference type="GO" id="GO:0016779">
    <property type="term" value="F:nucleotidyltransferase activity"/>
    <property type="evidence" value="ECO:0007669"/>
    <property type="project" value="UniProtKB-ARBA"/>
</dbReference>
<dbReference type="AlphaFoldDB" id="A0A6L7GHD2"/>
<dbReference type="InterPro" id="IPR025877">
    <property type="entry name" value="MobA-like_NTP_Trfase"/>
</dbReference>
<dbReference type="OrthoDB" id="7400486at2"/>
<sequence>MNTALGSVAVKVTALILAGKRSGVLDPLAANAGVAQKCVVPVGGKPLIEHVVTALAACDRVAEIRIVSHEPDEIEAIALVKQLKDEGRLVFRPGAFNLVDSVFSGAEGAEFPIMITTADNVLVTPEGYAEFIDKALAAKAGAAAALARKEDVQAADPDGQKRFYEFRDGGFSNCNTYWIGSPEALSAAEIFRNGGQFVKFPRRIAKAFGIMNLIRFRLGWGAIDPLFAKLSRRFGFKLSAIIMSKGEYAIDVDNQRTYDVTEKMLAARAATAAAASAAAGA</sequence>
<feature type="domain" description="MobA-like NTP transferase" evidence="2">
    <location>
        <begin position="14"/>
        <end position="151"/>
    </location>
</feature>
<protein>
    <submittedName>
        <fullName evidence="3">NTP transferase domain-containing protein</fullName>
    </submittedName>
</protein>
<evidence type="ECO:0000313" key="4">
    <source>
        <dbReference type="Proteomes" id="UP000473531"/>
    </source>
</evidence>
<keyword evidence="3" id="KW-0808">Transferase</keyword>
<dbReference type="Gene3D" id="3.90.550.10">
    <property type="entry name" value="Spore Coat Polysaccharide Biosynthesis Protein SpsA, Chain A"/>
    <property type="match status" value="1"/>
</dbReference>
<dbReference type="SUPFAM" id="SSF53448">
    <property type="entry name" value="Nucleotide-diphospho-sugar transferases"/>
    <property type="match status" value="1"/>
</dbReference>
<dbReference type="InterPro" id="IPR029044">
    <property type="entry name" value="Nucleotide-diphossugar_trans"/>
</dbReference>
<dbReference type="EMBL" id="WTYU01000002">
    <property type="protein sequence ID" value="MXP14896.1"/>
    <property type="molecule type" value="Genomic_DNA"/>
</dbReference>
<keyword evidence="4" id="KW-1185">Reference proteome</keyword>
<dbReference type="Pfam" id="PF12804">
    <property type="entry name" value="NTP_transf_3"/>
    <property type="match status" value="1"/>
</dbReference>
<gene>
    <name evidence="3" type="ORF">GRI44_09080</name>
</gene>
<evidence type="ECO:0000259" key="2">
    <source>
        <dbReference type="Pfam" id="PF12804"/>
    </source>
</evidence>
<comment type="caution">
    <text evidence="3">The sequence shown here is derived from an EMBL/GenBank/DDBJ whole genome shotgun (WGS) entry which is preliminary data.</text>
</comment>
<keyword evidence="1" id="KW-0460">Magnesium</keyword>
<proteinExistence type="predicted"/>
<evidence type="ECO:0000256" key="1">
    <source>
        <dbReference type="ARBA" id="ARBA00022842"/>
    </source>
</evidence>
<name>A0A6L7GHD2_9SPHN</name>
<evidence type="ECO:0000313" key="3">
    <source>
        <dbReference type="EMBL" id="MXP14896.1"/>
    </source>
</evidence>
<reference evidence="3 4" key="1">
    <citation type="submission" date="2019-12" db="EMBL/GenBank/DDBJ databases">
        <title>Genomic-based taxomic classification of the family Erythrobacteraceae.</title>
        <authorList>
            <person name="Xu L."/>
        </authorList>
    </citation>
    <scope>NUCLEOTIDE SEQUENCE [LARGE SCALE GENOMIC DNA]</scope>
    <source>
        <strain evidence="3 4">KCTC 52259</strain>
    </source>
</reference>